<dbReference type="RefSeq" id="WP_269607303.1">
    <property type="nucleotide sequence ID" value="NZ_JAPWIJ010000009.1"/>
</dbReference>
<feature type="transmembrane region" description="Helical" evidence="6">
    <location>
        <begin position="181"/>
        <end position="199"/>
    </location>
</feature>
<evidence type="ECO:0000313" key="8">
    <source>
        <dbReference type="Proteomes" id="UP001081071"/>
    </source>
</evidence>
<evidence type="ECO:0000256" key="3">
    <source>
        <dbReference type="ARBA" id="ARBA00022692"/>
    </source>
</evidence>
<keyword evidence="5 6" id="KW-0472">Membrane</keyword>
<dbReference type="InterPro" id="IPR001851">
    <property type="entry name" value="ABC_transp_permease"/>
</dbReference>
<feature type="transmembrane region" description="Helical" evidence="6">
    <location>
        <begin position="310"/>
        <end position="333"/>
    </location>
</feature>
<feature type="transmembrane region" description="Helical" evidence="6">
    <location>
        <begin position="230"/>
        <end position="248"/>
    </location>
</feature>
<proteinExistence type="predicted"/>
<feature type="transmembrane region" description="Helical" evidence="6">
    <location>
        <begin position="26"/>
        <end position="44"/>
    </location>
</feature>
<feature type="transmembrane region" description="Helical" evidence="6">
    <location>
        <begin position="50"/>
        <end position="67"/>
    </location>
</feature>
<feature type="transmembrane region" description="Helical" evidence="6">
    <location>
        <begin position="130"/>
        <end position="150"/>
    </location>
</feature>
<dbReference type="PANTHER" id="PTHR30482:SF10">
    <property type="entry name" value="HIGH-AFFINITY BRANCHED-CHAIN AMINO ACID TRANSPORT PROTEIN BRAE"/>
    <property type="match status" value="1"/>
</dbReference>
<evidence type="ECO:0000256" key="1">
    <source>
        <dbReference type="ARBA" id="ARBA00004651"/>
    </source>
</evidence>
<gene>
    <name evidence="7" type="ORF">O4220_20420</name>
</gene>
<feature type="transmembrane region" description="Helical" evidence="6">
    <location>
        <begin position="268"/>
        <end position="290"/>
    </location>
</feature>
<comment type="subcellular location">
    <subcellularLocation>
        <location evidence="1">Cell membrane</location>
        <topology evidence="1">Multi-pass membrane protein</topology>
    </subcellularLocation>
</comment>
<keyword evidence="8" id="KW-1185">Reference proteome</keyword>
<dbReference type="Gene3D" id="1.10.3470.10">
    <property type="entry name" value="ABC transporter involved in vitamin B12 uptake, BtuC"/>
    <property type="match status" value="1"/>
</dbReference>
<dbReference type="Pfam" id="PF02653">
    <property type="entry name" value="BPD_transp_2"/>
    <property type="match status" value="1"/>
</dbReference>
<evidence type="ECO:0000256" key="4">
    <source>
        <dbReference type="ARBA" id="ARBA00022989"/>
    </source>
</evidence>
<dbReference type="EMBL" id="JAPWIJ010000009">
    <property type="protein sequence ID" value="MCZ4520884.1"/>
    <property type="molecule type" value="Genomic_DNA"/>
</dbReference>
<keyword evidence="3 6" id="KW-0812">Transmembrane</keyword>
<organism evidence="7 8">
    <name type="scientific">Rhodococcus ruber</name>
    <dbReference type="NCBI Taxonomy" id="1830"/>
    <lineage>
        <taxon>Bacteria</taxon>
        <taxon>Bacillati</taxon>
        <taxon>Actinomycetota</taxon>
        <taxon>Actinomycetes</taxon>
        <taxon>Mycobacteriales</taxon>
        <taxon>Nocardiaceae</taxon>
        <taxon>Rhodococcus</taxon>
    </lineage>
</organism>
<evidence type="ECO:0000256" key="2">
    <source>
        <dbReference type="ARBA" id="ARBA00022475"/>
    </source>
</evidence>
<dbReference type="PANTHER" id="PTHR30482">
    <property type="entry name" value="HIGH-AFFINITY BRANCHED-CHAIN AMINO ACID TRANSPORT SYSTEM PERMEASE"/>
    <property type="match status" value="1"/>
</dbReference>
<evidence type="ECO:0000256" key="6">
    <source>
        <dbReference type="SAM" id="Phobius"/>
    </source>
</evidence>
<dbReference type="InterPro" id="IPR043428">
    <property type="entry name" value="LivM-like"/>
</dbReference>
<sequence length="347" mass="37580">MTTTTTAPTPVPDDPRLKDTWLRRQLITLAIGFVVVAALPLLLGEQAQTVAVRTLIFAVMAVAWNIMSGFGGMFSFGHAAFFGIGAYTGAYLLVEHGISPWISMVVAAIISAVVGTLIAYLCLRYRLAGSYFALATFAFAQMFLLLVQNLEVFNKTEGFNVPILPRDSWWMLQFEKGSPNYVWIPLVILALAVLGTIFYTRSRAGQFVQATRDDETAAASLGIDTMKYRLIAVAASCALTAVAGVYYTQYYFFVGPEQAFGSAVSVEAIVPAVIGGIGTIWGPVIGAAVIGPLSELINELLRNPPAFLEFLQGTIGLDVAAYSVILIAIVIFLPKGIFGTIRERWNR</sequence>
<feature type="transmembrane region" description="Helical" evidence="6">
    <location>
        <begin position="100"/>
        <end position="123"/>
    </location>
</feature>
<comment type="caution">
    <text evidence="7">The sequence shown here is derived from an EMBL/GenBank/DDBJ whole genome shotgun (WGS) entry which is preliminary data.</text>
</comment>
<keyword evidence="4 6" id="KW-1133">Transmembrane helix</keyword>
<evidence type="ECO:0000256" key="5">
    <source>
        <dbReference type="ARBA" id="ARBA00023136"/>
    </source>
</evidence>
<dbReference type="CDD" id="cd06581">
    <property type="entry name" value="TM_PBP1_LivM_like"/>
    <property type="match status" value="1"/>
</dbReference>
<keyword evidence="2" id="KW-1003">Cell membrane</keyword>
<accession>A0ABT4MIS4</accession>
<name>A0ABT4MIS4_9NOCA</name>
<dbReference type="Proteomes" id="UP001081071">
    <property type="component" value="Unassembled WGS sequence"/>
</dbReference>
<evidence type="ECO:0000313" key="7">
    <source>
        <dbReference type="EMBL" id="MCZ4520884.1"/>
    </source>
</evidence>
<reference evidence="7" key="1">
    <citation type="submission" date="2022-12" db="EMBL/GenBank/DDBJ databases">
        <authorList>
            <person name="Krivoruchko A.V."/>
            <person name="Elkin A."/>
        </authorList>
    </citation>
    <scope>NUCLEOTIDE SEQUENCE</scope>
    <source>
        <strain evidence="7">IEGM 1391</strain>
    </source>
</reference>
<dbReference type="InterPro" id="IPR037294">
    <property type="entry name" value="ABC_BtuC-like"/>
</dbReference>
<protein>
    <submittedName>
        <fullName evidence="7">Branched-chain amino acid ABC transporter permease</fullName>
    </submittedName>
</protein>